<evidence type="ECO:0000256" key="3">
    <source>
        <dbReference type="ARBA" id="ARBA00022490"/>
    </source>
</evidence>
<proteinExistence type="predicted"/>
<dbReference type="GO" id="GO:0010181">
    <property type="term" value="F:FMN binding"/>
    <property type="evidence" value="ECO:0007669"/>
    <property type="project" value="TreeGrafter"/>
</dbReference>
<keyword evidence="3" id="KW-0963">Cytoplasm</keyword>
<keyword evidence="7" id="KW-0560">Oxidoreductase</keyword>
<evidence type="ECO:0000256" key="2">
    <source>
        <dbReference type="ARBA" id="ARBA00011738"/>
    </source>
</evidence>
<evidence type="ECO:0000256" key="4">
    <source>
        <dbReference type="ARBA" id="ARBA00022630"/>
    </source>
</evidence>
<evidence type="ECO:0000313" key="11">
    <source>
        <dbReference type="Proteomes" id="UP000075635"/>
    </source>
</evidence>
<comment type="subunit">
    <text evidence="2">Homodimer.</text>
</comment>
<dbReference type="GO" id="GO:0016491">
    <property type="term" value="F:oxidoreductase activity"/>
    <property type="evidence" value="ECO:0007669"/>
    <property type="project" value="UniProtKB-KW"/>
</dbReference>
<dbReference type="Pfam" id="PF03358">
    <property type="entry name" value="FMN_red"/>
    <property type="match status" value="1"/>
</dbReference>
<comment type="caution">
    <text evidence="10">The sequence shown here is derived from an EMBL/GenBank/DDBJ whole genome shotgun (WGS) entry which is preliminary data.</text>
</comment>
<evidence type="ECO:0000256" key="8">
    <source>
        <dbReference type="ARBA" id="ARBA00023027"/>
    </source>
</evidence>
<organism evidence="10 11">
    <name type="scientific">Sorangium cellulosum</name>
    <name type="common">Polyangium cellulosum</name>
    <dbReference type="NCBI Taxonomy" id="56"/>
    <lineage>
        <taxon>Bacteria</taxon>
        <taxon>Pseudomonadati</taxon>
        <taxon>Myxococcota</taxon>
        <taxon>Polyangia</taxon>
        <taxon>Polyangiales</taxon>
        <taxon>Polyangiaceae</taxon>
        <taxon>Sorangium</taxon>
    </lineage>
</organism>
<comment type="subcellular location">
    <subcellularLocation>
        <location evidence="1">Cytoplasm</location>
    </subcellularLocation>
</comment>
<dbReference type="PANTHER" id="PTHR30543:SF21">
    <property type="entry name" value="NAD(P)H-DEPENDENT FMN REDUCTASE LOT6"/>
    <property type="match status" value="1"/>
</dbReference>
<feature type="domain" description="NADPH-dependent FMN reductase-like" evidence="9">
    <location>
        <begin position="3"/>
        <end position="145"/>
    </location>
</feature>
<dbReference type="SUPFAM" id="SSF52218">
    <property type="entry name" value="Flavoproteins"/>
    <property type="match status" value="1"/>
</dbReference>
<dbReference type="Gene3D" id="3.40.50.360">
    <property type="match status" value="1"/>
</dbReference>
<name>A0A150RZU2_SORCE</name>
<dbReference type="AlphaFoldDB" id="A0A150RZU2"/>
<sequence length="186" mass="20480">MLKVAIIVGSTRPGRKGEAVAKWVHGVATKHGGAEYELVDIEDFNLPLLDEPVPPSMGQYSKPHTKAWAAKIDSFDAFVFVTPEYNHGTSGALKNALDFLYKEWNNKAAGFVSYGSAGGSRAVEQLRLVMAELQIADVRAQVMLSLHDDFENYSVFKPHPRHEKSVGGLLDQLLAWAGAMKTLRQK</sequence>
<evidence type="ECO:0000256" key="7">
    <source>
        <dbReference type="ARBA" id="ARBA00023002"/>
    </source>
</evidence>
<evidence type="ECO:0000256" key="6">
    <source>
        <dbReference type="ARBA" id="ARBA00022857"/>
    </source>
</evidence>
<evidence type="ECO:0000256" key="1">
    <source>
        <dbReference type="ARBA" id="ARBA00004496"/>
    </source>
</evidence>
<dbReference type="FunFam" id="3.40.50.360:FF:000052">
    <property type="entry name" value="NAD(P)H-dependent FMN reductase LOT6"/>
    <property type="match status" value="1"/>
</dbReference>
<reference evidence="10 11" key="1">
    <citation type="submission" date="2014-02" db="EMBL/GenBank/DDBJ databases">
        <title>The small core and large imbalanced accessory genome model reveals a collaborative survival strategy of Sorangium cellulosum strains in nature.</title>
        <authorList>
            <person name="Han K."/>
            <person name="Peng R."/>
            <person name="Blom J."/>
            <person name="Li Y.-Z."/>
        </authorList>
    </citation>
    <scope>NUCLEOTIDE SEQUENCE [LARGE SCALE GENOMIC DNA]</scope>
    <source>
        <strain evidence="10 11">So0011-07</strain>
    </source>
</reference>
<keyword evidence="4" id="KW-0285">Flavoprotein</keyword>
<protein>
    <submittedName>
        <fullName evidence="10">NADPH-dependent FMN reductase</fullName>
    </submittedName>
</protein>
<dbReference type="EMBL" id="JEMB01001632">
    <property type="protein sequence ID" value="KYF85752.1"/>
    <property type="molecule type" value="Genomic_DNA"/>
</dbReference>
<evidence type="ECO:0000259" key="9">
    <source>
        <dbReference type="Pfam" id="PF03358"/>
    </source>
</evidence>
<evidence type="ECO:0000256" key="5">
    <source>
        <dbReference type="ARBA" id="ARBA00022643"/>
    </source>
</evidence>
<dbReference type="InterPro" id="IPR050712">
    <property type="entry name" value="NAD(P)H-dep_reductase"/>
</dbReference>
<gene>
    <name evidence="10" type="ORF">BE17_22740</name>
</gene>
<dbReference type="InterPro" id="IPR005025">
    <property type="entry name" value="FMN_Rdtase-like_dom"/>
</dbReference>
<dbReference type="InterPro" id="IPR029039">
    <property type="entry name" value="Flavoprotein-like_sf"/>
</dbReference>
<accession>A0A150RZU2</accession>
<keyword evidence="5" id="KW-0288">FMN</keyword>
<keyword evidence="8" id="KW-0520">NAD</keyword>
<evidence type="ECO:0000313" key="10">
    <source>
        <dbReference type="EMBL" id="KYF85752.1"/>
    </source>
</evidence>
<keyword evidence="6" id="KW-0521">NADP</keyword>
<dbReference type="Proteomes" id="UP000075635">
    <property type="component" value="Unassembled WGS sequence"/>
</dbReference>
<dbReference type="PANTHER" id="PTHR30543">
    <property type="entry name" value="CHROMATE REDUCTASE"/>
    <property type="match status" value="1"/>
</dbReference>
<dbReference type="GO" id="GO:0005829">
    <property type="term" value="C:cytosol"/>
    <property type="evidence" value="ECO:0007669"/>
    <property type="project" value="TreeGrafter"/>
</dbReference>